<sequence length="146" mass="15627">MTRARARELNYQVQGCSWHGKNSNNVESVYRLLRRSTPVLAAARSALATRARVPPPPREVQPSAAAAPVVIVTRDDRRRDRQVVAVLVPSSIFAEGHRSIAVVVDPNVSTASTSPPSPSVARCHSPVSTRCRAAAGDDIIVDVNAA</sequence>
<name>Q69J57_ORYSJ</name>
<evidence type="ECO:0000313" key="1">
    <source>
        <dbReference type="EMBL" id="BAD33899.1"/>
    </source>
</evidence>
<organism evidence="2 3">
    <name type="scientific">Oryza sativa subsp. japonica</name>
    <name type="common">Rice</name>
    <dbReference type="NCBI Taxonomy" id="39947"/>
    <lineage>
        <taxon>Eukaryota</taxon>
        <taxon>Viridiplantae</taxon>
        <taxon>Streptophyta</taxon>
        <taxon>Embryophyta</taxon>
        <taxon>Tracheophyta</taxon>
        <taxon>Spermatophyta</taxon>
        <taxon>Magnoliopsida</taxon>
        <taxon>Liliopsida</taxon>
        <taxon>Poales</taxon>
        <taxon>Poaceae</taxon>
        <taxon>BOP clade</taxon>
        <taxon>Oryzoideae</taxon>
        <taxon>Oryzeae</taxon>
        <taxon>Oryzinae</taxon>
        <taxon>Oryza</taxon>
        <taxon>Oryza sativa</taxon>
    </lineage>
</organism>
<dbReference type="EMBL" id="AP006448">
    <property type="protein sequence ID" value="BAD36710.1"/>
    <property type="molecule type" value="Genomic_DNA"/>
</dbReference>
<proteinExistence type="predicted"/>
<protein>
    <submittedName>
        <fullName evidence="2">Uncharacterized protein</fullName>
    </submittedName>
</protein>
<accession>Q69J57</accession>
<reference evidence="3" key="4">
    <citation type="journal article" date="2008" name="Nucleic Acids Res.">
        <title>The rice annotation project database (RAP-DB): 2008 update.</title>
        <authorList>
            <consortium name="The rice annotation project (RAP)"/>
        </authorList>
    </citation>
    <scope>GENOME REANNOTATION</scope>
    <source>
        <strain evidence="3">cv. Nipponbare</strain>
    </source>
</reference>
<dbReference type="AlphaFoldDB" id="Q69J57"/>
<dbReference type="Proteomes" id="UP000000763">
    <property type="component" value="Chromosome 9"/>
</dbReference>
<reference evidence="1" key="1">
    <citation type="submission" date="2002-09" db="EMBL/GenBank/DDBJ databases">
        <title>Oryza sativa nipponbare(GA3) genomic DNA, chromosome 9, BAC clone:OSJNBa0017O03.</title>
        <authorList>
            <person name="Sasaki T."/>
            <person name="Matsumoto T."/>
            <person name="Katayose Y."/>
        </authorList>
    </citation>
    <scope>NUCLEOTIDE SEQUENCE</scope>
</reference>
<reference evidence="3" key="3">
    <citation type="journal article" date="2005" name="Nature">
        <title>The map-based sequence of the rice genome.</title>
        <authorList>
            <consortium name="International rice genome sequencing project (IRGSP)"/>
            <person name="Matsumoto T."/>
            <person name="Wu J."/>
            <person name="Kanamori H."/>
            <person name="Katayose Y."/>
            <person name="Fujisawa M."/>
            <person name="Namiki N."/>
            <person name="Mizuno H."/>
            <person name="Yamamoto K."/>
            <person name="Antonio B.A."/>
            <person name="Baba T."/>
            <person name="Sakata K."/>
            <person name="Nagamura Y."/>
            <person name="Aoki H."/>
            <person name="Arikawa K."/>
            <person name="Arita K."/>
            <person name="Bito T."/>
            <person name="Chiden Y."/>
            <person name="Fujitsuka N."/>
            <person name="Fukunaka R."/>
            <person name="Hamada M."/>
            <person name="Harada C."/>
            <person name="Hayashi A."/>
            <person name="Hijishita S."/>
            <person name="Honda M."/>
            <person name="Hosokawa S."/>
            <person name="Ichikawa Y."/>
            <person name="Idonuma A."/>
            <person name="Iijima M."/>
            <person name="Ikeda M."/>
            <person name="Ikeno M."/>
            <person name="Ito K."/>
            <person name="Ito S."/>
            <person name="Ito T."/>
            <person name="Ito Y."/>
            <person name="Ito Y."/>
            <person name="Iwabuchi A."/>
            <person name="Kamiya K."/>
            <person name="Karasawa W."/>
            <person name="Kurita K."/>
            <person name="Katagiri S."/>
            <person name="Kikuta A."/>
            <person name="Kobayashi H."/>
            <person name="Kobayashi N."/>
            <person name="Machita K."/>
            <person name="Maehara T."/>
            <person name="Masukawa M."/>
            <person name="Mizubayashi T."/>
            <person name="Mukai Y."/>
            <person name="Nagasaki H."/>
            <person name="Nagata Y."/>
            <person name="Naito S."/>
            <person name="Nakashima M."/>
            <person name="Nakama Y."/>
            <person name="Nakamichi Y."/>
            <person name="Nakamura M."/>
            <person name="Meguro A."/>
            <person name="Negishi M."/>
            <person name="Ohta I."/>
            <person name="Ohta T."/>
            <person name="Okamoto M."/>
            <person name="Ono N."/>
            <person name="Saji S."/>
            <person name="Sakaguchi M."/>
            <person name="Sakai K."/>
            <person name="Shibata M."/>
            <person name="Shimokawa T."/>
            <person name="Song J."/>
            <person name="Takazaki Y."/>
            <person name="Terasawa K."/>
            <person name="Tsugane M."/>
            <person name="Tsuji K."/>
            <person name="Ueda S."/>
            <person name="Waki K."/>
            <person name="Yamagata H."/>
            <person name="Yamamoto M."/>
            <person name="Yamamoto S."/>
            <person name="Yamane H."/>
            <person name="Yoshiki S."/>
            <person name="Yoshihara R."/>
            <person name="Yukawa K."/>
            <person name="Zhong H."/>
            <person name="Yano M."/>
            <person name="Yuan Q."/>
            <person name="Ouyang S."/>
            <person name="Liu J."/>
            <person name="Jones K.M."/>
            <person name="Gansberger K."/>
            <person name="Moffat K."/>
            <person name="Hill J."/>
            <person name="Bera J."/>
            <person name="Fadrosh D."/>
            <person name="Jin S."/>
            <person name="Johri S."/>
            <person name="Kim M."/>
            <person name="Overton L."/>
            <person name="Reardon M."/>
            <person name="Tsitrin T."/>
            <person name="Vuong H."/>
            <person name="Weaver B."/>
            <person name="Ciecko A."/>
            <person name="Tallon L."/>
            <person name="Jackson J."/>
            <person name="Pai G."/>
            <person name="Aken S.V."/>
            <person name="Utterback T."/>
            <person name="Reidmuller S."/>
            <person name="Feldblyum T."/>
            <person name="Hsiao J."/>
            <person name="Zismann V."/>
            <person name="Iobst S."/>
            <person name="de Vazeille A.R."/>
            <person name="Buell C.R."/>
            <person name="Ying K."/>
            <person name="Li Y."/>
            <person name="Lu T."/>
            <person name="Huang Y."/>
            <person name="Zhao Q."/>
            <person name="Feng Q."/>
            <person name="Zhang L."/>
            <person name="Zhu J."/>
            <person name="Weng Q."/>
            <person name="Mu J."/>
            <person name="Lu Y."/>
            <person name="Fan D."/>
            <person name="Liu Y."/>
            <person name="Guan J."/>
            <person name="Zhang Y."/>
            <person name="Yu S."/>
            <person name="Liu X."/>
            <person name="Zhang Y."/>
            <person name="Hong G."/>
            <person name="Han B."/>
            <person name="Choisne N."/>
            <person name="Demange N."/>
            <person name="Orjeda G."/>
            <person name="Samain S."/>
            <person name="Cattolico L."/>
            <person name="Pelletier E."/>
            <person name="Couloux A."/>
            <person name="Segurens B."/>
            <person name="Wincker P."/>
            <person name="D'Hont A."/>
            <person name="Scarpelli C."/>
            <person name="Weissenbach J."/>
            <person name="Salanoubat M."/>
            <person name="Quetier F."/>
            <person name="Yu Y."/>
            <person name="Kim H.R."/>
            <person name="Rambo T."/>
            <person name="Currie J."/>
            <person name="Collura K."/>
            <person name="Luo M."/>
            <person name="Yang T."/>
            <person name="Ammiraju J.S.S."/>
            <person name="Engler F."/>
            <person name="Soderlund C."/>
            <person name="Wing R.A."/>
            <person name="Palmer L.E."/>
            <person name="de la Bastide M."/>
            <person name="Spiegel L."/>
            <person name="Nascimento L."/>
            <person name="Zutavern T."/>
            <person name="O'Shaughnessy A."/>
            <person name="Dike S."/>
            <person name="Dedhia N."/>
            <person name="Preston R."/>
            <person name="Balija V."/>
            <person name="McCombie W.R."/>
            <person name="Chow T."/>
            <person name="Chen H."/>
            <person name="Chung M."/>
            <person name="Chen C."/>
            <person name="Shaw J."/>
            <person name="Wu H."/>
            <person name="Hsiao K."/>
            <person name="Chao Y."/>
            <person name="Chu M."/>
            <person name="Cheng C."/>
            <person name="Hour A."/>
            <person name="Lee P."/>
            <person name="Lin S."/>
            <person name="Lin Y."/>
            <person name="Liou J."/>
            <person name="Liu S."/>
            <person name="Hsing Y."/>
            <person name="Raghuvanshi S."/>
            <person name="Mohanty A."/>
            <person name="Bharti A.K."/>
            <person name="Gaur A."/>
            <person name="Gupta V."/>
            <person name="Kumar D."/>
            <person name="Ravi V."/>
            <person name="Vij S."/>
            <person name="Kapur A."/>
            <person name="Khurana P."/>
            <person name="Khurana P."/>
            <person name="Khurana J.P."/>
            <person name="Tyagi A.K."/>
            <person name="Gaikwad K."/>
            <person name="Singh A."/>
            <person name="Dalal V."/>
            <person name="Srivastava S."/>
            <person name="Dixit A."/>
            <person name="Pal A.K."/>
            <person name="Ghazi I.A."/>
            <person name="Yadav M."/>
            <person name="Pandit A."/>
            <person name="Bhargava A."/>
            <person name="Sureshbabu K."/>
            <person name="Batra K."/>
            <person name="Sharma T.R."/>
            <person name="Mohapatra T."/>
            <person name="Singh N.K."/>
            <person name="Messing J."/>
            <person name="Nelson A.B."/>
            <person name="Fuks G."/>
            <person name="Kavchok S."/>
            <person name="Keizer G."/>
            <person name="Linton E."/>
            <person name="Llaca V."/>
            <person name="Song R."/>
            <person name="Tanyolac B."/>
            <person name="Young S."/>
            <person name="Ho-Il K."/>
            <person name="Hahn J.H."/>
            <person name="Sangsakoo G."/>
            <person name="Vanavichit A."/>
            <person name="de Mattos Luiz.A.T."/>
            <person name="Zimmer P.D."/>
            <person name="Malone G."/>
            <person name="Dellagostin O."/>
            <person name="de Oliveira A.C."/>
            <person name="Bevan M."/>
            <person name="Bancroft I."/>
            <person name="Minx P."/>
            <person name="Cordum H."/>
            <person name="Wilson R."/>
            <person name="Cheng Z."/>
            <person name="Jin W."/>
            <person name="Jiang J."/>
            <person name="Leong S.A."/>
            <person name="Iwama H."/>
            <person name="Gojobori T."/>
            <person name="Itoh T."/>
            <person name="Niimura Y."/>
            <person name="Fujii Y."/>
            <person name="Habara T."/>
            <person name="Sakai H."/>
            <person name="Sato Y."/>
            <person name="Wilson G."/>
            <person name="Kumar K."/>
            <person name="McCouch S."/>
            <person name="Juretic N."/>
            <person name="Hoen D."/>
            <person name="Wright S."/>
            <person name="Bruskiewich R."/>
            <person name="Bureau T."/>
            <person name="Miyao A."/>
            <person name="Hirochika H."/>
            <person name="Nishikawa T."/>
            <person name="Kadowaki K."/>
            <person name="Sugiura M."/>
            <person name="Burr B."/>
            <person name="Sasaki T."/>
        </authorList>
    </citation>
    <scope>NUCLEOTIDE SEQUENCE [LARGE SCALE GENOMIC DNA]</scope>
    <source>
        <strain evidence="3">cv. Nipponbare</strain>
    </source>
</reference>
<dbReference type="EMBL" id="AP005745">
    <property type="protein sequence ID" value="BAD33899.1"/>
    <property type="molecule type" value="Genomic_DNA"/>
</dbReference>
<reference evidence="2" key="2">
    <citation type="submission" date="2003-05" db="EMBL/GenBank/DDBJ databases">
        <title>Oryza sativa nipponbare(GA3) genomic DNA, chromosome 9, BAC clone:B1103C04.</title>
        <authorList>
            <person name="Sasaki T."/>
            <person name="Matsumoto T."/>
            <person name="Katayose Y."/>
        </authorList>
    </citation>
    <scope>NUCLEOTIDE SEQUENCE</scope>
</reference>
<evidence type="ECO:0000313" key="3">
    <source>
        <dbReference type="Proteomes" id="UP000000763"/>
    </source>
</evidence>
<gene>
    <name evidence="2" type="ORF">B1103C04.5</name>
    <name evidence="1" type="ORF">OSJNBa0017O03.3</name>
</gene>
<evidence type="ECO:0000313" key="2">
    <source>
        <dbReference type="EMBL" id="BAD36710.1"/>
    </source>
</evidence>